<protein>
    <recommendedName>
        <fullName evidence="3">Type VI secretion system (T6SS) effector Tae4 (Amidase)</fullName>
    </recommendedName>
</protein>
<proteinExistence type="predicted"/>
<evidence type="ECO:0000313" key="1">
    <source>
        <dbReference type="EMBL" id="MDM1047165.1"/>
    </source>
</evidence>
<evidence type="ECO:0000313" key="2">
    <source>
        <dbReference type="Proteomes" id="UP001170954"/>
    </source>
</evidence>
<sequence length="145" mass="16570">MKLNAEKRGRGENWRNACALRVSLALNKSGINIPHIPDVTFRGKDINGKEAYFSIRASELHVWMMEEFYHGNRTDLTNADRANANGDGFKNKLLGKEGIYIMIPQRPAPLNFGASGHAGIFTNPPYTEYYFNFPYIKHITLWELH</sequence>
<evidence type="ECO:0008006" key="3">
    <source>
        <dbReference type="Google" id="ProtNLM"/>
    </source>
</evidence>
<comment type="caution">
    <text evidence="1">The sequence shown here is derived from an EMBL/GenBank/DDBJ whole genome shotgun (WGS) entry which is preliminary data.</text>
</comment>
<dbReference type="Gene3D" id="3.90.1720.70">
    <property type="match status" value="1"/>
</dbReference>
<reference evidence="1" key="1">
    <citation type="submission" date="2020-06" db="EMBL/GenBank/DDBJ databases">
        <authorList>
            <person name="Dong N."/>
        </authorList>
    </citation>
    <scope>NUCLEOTIDE SEQUENCE</scope>
    <source>
        <strain evidence="1">R1692</strain>
    </source>
</reference>
<dbReference type="RefSeq" id="WP_286650389.1">
    <property type="nucleotide sequence ID" value="NZ_JACAGK010000005.1"/>
</dbReference>
<dbReference type="Pfam" id="PF14113">
    <property type="entry name" value="Tae4"/>
    <property type="match status" value="1"/>
</dbReference>
<accession>A0ABT7NJ02</accession>
<keyword evidence="2" id="KW-1185">Reference proteome</keyword>
<organism evidence="1 2">
    <name type="scientific">Sphingobacterium hotanense</name>
    <dbReference type="NCBI Taxonomy" id="649196"/>
    <lineage>
        <taxon>Bacteria</taxon>
        <taxon>Pseudomonadati</taxon>
        <taxon>Bacteroidota</taxon>
        <taxon>Sphingobacteriia</taxon>
        <taxon>Sphingobacteriales</taxon>
        <taxon>Sphingobacteriaceae</taxon>
        <taxon>Sphingobacterium</taxon>
    </lineage>
</organism>
<gene>
    <name evidence="1" type="ORF">HX018_02750</name>
</gene>
<dbReference type="InterPro" id="IPR025562">
    <property type="entry name" value="Tae4"/>
</dbReference>
<reference evidence="1" key="2">
    <citation type="journal article" date="2022" name="Sci. Total Environ.">
        <title>Prevalence, transmission, and molecular epidemiology of tet(X)-positive bacteria among humans, animals, and environmental niches in China: An epidemiological, and genomic-based study.</title>
        <authorList>
            <person name="Dong N."/>
            <person name="Zeng Y."/>
            <person name="Cai C."/>
            <person name="Sun C."/>
            <person name="Lu J."/>
            <person name="Liu C."/>
            <person name="Zhou H."/>
            <person name="Sun Q."/>
            <person name="Shu L."/>
            <person name="Wang H."/>
            <person name="Wang Y."/>
            <person name="Wang S."/>
            <person name="Wu C."/>
            <person name="Chan E.W."/>
            <person name="Chen G."/>
            <person name="Shen Z."/>
            <person name="Chen S."/>
            <person name="Zhang R."/>
        </authorList>
    </citation>
    <scope>NUCLEOTIDE SEQUENCE</scope>
    <source>
        <strain evidence="1">R1692</strain>
    </source>
</reference>
<dbReference type="EMBL" id="JACAGK010000005">
    <property type="protein sequence ID" value="MDM1047165.1"/>
    <property type="molecule type" value="Genomic_DNA"/>
</dbReference>
<name>A0ABT7NJ02_9SPHI</name>
<dbReference type="Proteomes" id="UP001170954">
    <property type="component" value="Unassembled WGS sequence"/>
</dbReference>